<evidence type="ECO:0000313" key="1">
    <source>
        <dbReference type="EMBL" id="ABK93873.1"/>
    </source>
</evidence>
<organism evidence="1">
    <name type="scientific">Populus trichocarpa</name>
    <name type="common">Western balsam poplar</name>
    <name type="synonym">Populus balsamifera subsp. trichocarpa</name>
    <dbReference type="NCBI Taxonomy" id="3694"/>
    <lineage>
        <taxon>Eukaryota</taxon>
        <taxon>Viridiplantae</taxon>
        <taxon>Streptophyta</taxon>
        <taxon>Embryophyta</taxon>
        <taxon>Tracheophyta</taxon>
        <taxon>Spermatophyta</taxon>
        <taxon>Magnoliopsida</taxon>
        <taxon>eudicotyledons</taxon>
        <taxon>Gunneridae</taxon>
        <taxon>Pentapetalae</taxon>
        <taxon>rosids</taxon>
        <taxon>fabids</taxon>
        <taxon>Malpighiales</taxon>
        <taxon>Salicaceae</taxon>
        <taxon>Saliceae</taxon>
        <taxon>Populus</taxon>
    </lineage>
</organism>
<sequence length="40" mass="4712">MYLLIDVGFVLALNYVYDPVLLEWLVFDQEVDIVKLPIEI</sequence>
<dbReference type="AlphaFoldDB" id="A9PBX0"/>
<proteinExistence type="evidence at transcript level"/>
<reference evidence="1" key="1">
    <citation type="journal article" date="2008" name="BMC Genomics">
        <title>Analysis of 4,664 high-quality sequence-finished poplar full-length cDNA clones and their utility for the discovery of genes responding to insect feeding.</title>
        <authorList>
            <person name="Ralph S.G."/>
            <person name="Chun H.J."/>
            <person name="Cooper D."/>
            <person name="Kirkpatrick R."/>
            <person name="Kolosova N."/>
            <person name="Gunter L."/>
            <person name="Tuskan G.A."/>
            <person name="Douglas C.J."/>
            <person name="Holt R.A."/>
            <person name="Jones S.J."/>
            <person name="Marra M.A."/>
            <person name="Bohlmann J."/>
        </authorList>
    </citation>
    <scope>NUCLEOTIDE SEQUENCE</scope>
    <source>
        <tissue evidence="1">Phloem and cambium</tissue>
    </source>
</reference>
<dbReference type="EMBL" id="EF145741">
    <property type="protein sequence ID" value="ABK93873.1"/>
    <property type="molecule type" value="mRNA"/>
</dbReference>
<name>A9PBX0_POPTR</name>
<protein>
    <submittedName>
        <fullName evidence="1">Uncharacterized protein</fullName>
    </submittedName>
</protein>
<accession>A9PBX0</accession>